<dbReference type="InParanoid" id="A0A0C2SCA9"/>
<proteinExistence type="predicted"/>
<dbReference type="PROSITE" id="PS51783">
    <property type="entry name" value="PH_BEACH"/>
    <property type="match status" value="1"/>
</dbReference>
<dbReference type="InterPro" id="IPR001680">
    <property type="entry name" value="WD40_rpt"/>
</dbReference>
<dbReference type="SUPFAM" id="SSF50978">
    <property type="entry name" value="WD40 repeat-like"/>
    <property type="match status" value="1"/>
</dbReference>
<dbReference type="Proteomes" id="UP000054549">
    <property type="component" value="Unassembled WGS sequence"/>
</dbReference>
<dbReference type="Pfam" id="PF00400">
    <property type="entry name" value="WD40"/>
    <property type="match status" value="1"/>
</dbReference>
<dbReference type="Pfam" id="PF23295">
    <property type="entry name" value="Arm_4"/>
    <property type="match status" value="1"/>
</dbReference>
<dbReference type="SUPFAM" id="SSF81837">
    <property type="entry name" value="BEACH domain"/>
    <property type="match status" value="1"/>
</dbReference>
<feature type="region of interest" description="Disordered" evidence="4">
    <location>
        <begin position="15"/>
        <end position="51"/>
    </location>
</feature>
<feature type="region of interest" description="Disordered" evidence="4">
    <location>
        <begin position="1264"/>
        <end position="1305"/>
    </location>
</feature>
<dbReference type="FunCoup" id="A0A0C2SCA9">
    <property type="interactions" value="66"/>
</dbReference>
<sequence length="2108" mass="236645">MLRNLLSPIRARFDVPTRPNTLQPPASPLLTPRSPDGRMRHPDGGYFDEDNDGMEDFARDVMAELMESAVETLKTVDDVKARAEVLIQDPRTKDVFRELDGFLVLMSVLSTVQDQPTSGSSTRSTKPPPIIVLNEEPADPEQVLVDVVESTRLAFMLLSEAMYKHPQNAEWFRTCVGYEFLSHATLSLISDSQTTTETLGLLLSLSLHDFSCSSFFTRLRTNCRSPPQGADPVSTTINCYEEQFLRAVICVPGALLMLWNAITSLSTEDASYMRCSMFRTLEILSHVSHRNHALLCSLGLVGPVFRRFYEDASIGKEEKQLLQKLLRRLLEMGADTAEVRNLFHKTLDLEGADGMTDGRLDVEVLDLLKVGMKSRWTEHLSLEGSSSLVFTEEGMKGLPSSGFTFMVWIWLSDLPKQGPFTLFSAKLDSNTLAEVKLNEDGVLTVSTAMSSPPMPSTRSKIAKSRWTHIALIHYPHRSSNPAIRLFIDGTLADTIQSAYPKPGSVPGLGQYILGDDSDSTQLSWCISSAYFMTVPLSDDISRLIYHLGPRYSGTFHDPLLVKFLTYEASTSLNMYLSNISKPKPDSRSSKSKSPDSPLIKALKDGLGISDSQYVFALSAKHNVMLQKDRGQALAKSTGMPDEAFLQHVLTVIPSQVDTVDDGEQNRGRFKVMGDVVLVNATCLDQALWKIGGPTVALRLVQAANTSHELSRALGVLLEGIKNNWQNSEDMERLCGYDILAGILRTKAGLINLTCFETIFEFLGINFRSPEFSTVINNLSYRSIALDFELWSHTRKEIQRAHLEHFTTLLINSRYKKFNMRQRLAKLGVVRRLLFVLQTDWYCGEAVPWVVNALYAVCQADFSKDGTIKPAVLYLAANLHGDAPRAESPSSILTRIDFKNCRGKAEQVLISFLSLLFIPTFHSKFTAVLPLNRICLLLLGEHPTSLVAEQILNLIGVSIRLSDSFIRKFELVSGWNVLKTVIPGCWDAKVHRAVFDILTGQSSSSGKLERTDPGHDTSWCTYIIPTILCSLQAGLVPIAERCLLIYKSDDDQDLWTPELTMEMLVEELMSLHTTSAAFRQVFASQQTTQIFVNTYKTFVSSVSGASAIKNDLTIRLLEKLTHFGLALALDNAVAGTFKREIIATLEVAETVINPSGGKPTIDRSLVVDTRTLRQRASSTKLSMQAGERTVNKTMTRMADWRRAVRESERKRLRKDVQDLREYRRQVPSLQEWTMTLVSERGLWPRHHHQTWRLDETEGPHRIRKKLEPADDPAFQSTRVDLSSDKQDIQTSDDGSRTPNHATEVSPWAESYEITATDIEERQLADDIVEDKHRRVRHELEPGDVIEAVQTVARIVGVDSSPGLFIIGKTHVYMLNGLVENEEGEIIDAHDAQKKLFFVPGSIVELDGPQRAQRWSHSQIVGFSDKRFLFRDVALEIYFKDSRSLLIVFLDQKRRTEFNNRLTTIIARSSPEQLINPRILASPLLKMGQRVLSGLRTDELVMAQRKWQAREISNFTYLSILNQISGRTPSDATQYPVFPWVLQDYTSQTLDLTLPDTYRDLTRPMGALSAERRDAAELRYNSLKSVNEEPFHYGTHFSSSMIVCHFLIRMAPYTHMFKTLQGGDWDLPDRLFSDLARAYQSAAVDVRGDVRELIPEFFTCPEFLENSANLDFGILSSTGERIHDVKLPPWARGDPLLFVILNRRALESPHVSENLPQWIDLIWGYKQRDPESFNVFQPLSYEGSIDLDTIQDDLQREATVGIIHNFGQTPRKWFTTPHPQRFSHGLSTLPIGTSHGIEEDPHLLTQASRCFKDLGANVPVRDFVLDAFADKVVPCPPNTLYVPQHSHDHIEWSKATSELRVFADNKMVQVIENAFCTCTAFADSTNFVTGCSDYTVRMWKVVRGQQHQHTRVHLTHVMRIHTDEVTCVTACRTWSLVVSGSRDGSAALWDLNKGVYVRSIWHGGASDANAVRLVAINESTGYIATCSDSKLCLHTINARHITTLDLISPPVYATVTAPITSLAFHERDYSHLGILATGASDGSITLRTWTADGTPEGEKAQWEFVTVRTMKVRVGKGTLRPPAISALKFLGESLIHGEETGKSFVWNLPE</sequence>
<name>A0A0C2SCA9_AMAMK</name>
<accession>A0A0C2SCA9</accession>
<dbReference type="Gene3D" id="2.130.10.10">
    <property type="entry name" value="YVTN repeat-like/Quinoprotein amine dehydrogenase"/>
    <property type="match status" value="1"/>
</dbReference>
<organism evidence="7 8">
    <name type="scientific">Amanita muscaria (strain Koide BX008)</name>
    <dbReference type="NCBI Taxonomy" id="946122"/>
    <lineage>
        <taxon>Eukaryota</taxon>
        <taxon>Fungi</taxon>
        <taxon>Dikarya</taxon>
        <taxon>Basidiomycota</taxon>
        <taxon>Agaricomycotina</taxon>
        <taxon>Agaricomycetes</taxon>
        <taxon>Agaricomycetidae</taxon>
        <taxon>Agaricales</taxon>
        <taxon>Pluteineae</taxon>
        <taxon>Amanitaceae</taxon>
        <taxon>Amanita</taxon>
    </lineage>
</organism>
<dbReference type="InterPro" id="IPR051944">
    <property type="entry name" value="BEACH_domain_protein"/>
</dbReference>
<dbReference type="PANTHER" id="PTHR46108:SF4">
    <property type="entry name" value="BLUE CHEESE"/>
    <property type="match status" value="1"/>
</dbReference>
<dbReference type="PROSITE" id="PS00678">
    <property type="entry name" value="WD_REPEATS_1"/>
    <property type="match status" value="1"/>
</dbReference>
<dbReference type="Gene3D" id="2.60.120.200">
    <property type="match status" value="1"/>
</dbReference>
<dbReference type="InterPro" id="IPR015943">
    <property type="entry name" value="WD40/YVTN_repeat-like_dom_sf"/>
</dbReference>
<keyword evidence="8" id="KW-1185">Reference proteome</keyword>
<evidence type="ECO:0000256" key="2">
    <source>
        <dbReference type="ARBA" id="ARBA00022737"/>
    </source>
</evidence>
<evidence type="ECO:0000256" key="1">
    <source>
        <dbReference type="ARBA" id="ARBA00022574"/>
    </source>
</evidence>
<dbReference type="HOGENOM" id="CLU_000175_1_1_1"/>
<dbReference type="CDD" id="cd06071">
    <property type="entry name" value="Beach"/>
    <property type="match status" value="1"/>
</dbReference>
<keyword evidence="1 3" id="KW-0853">WD repeat</keyword>
<feature type="domain" description="BEACH" evidence="5">
    <location>
        <begin position="1490"/>
        <end position="1779"/>
    </location>
</feature>
<evidence type="ECO:0008006" key="9">
    <source>
        <dbReference type="Google" id="ProtNLM"/>
    </source>
</evidence>
<dbReference type="InterPro" id="IPR036322">
    <property type="entry name" value="WD40_repeat_dom_sf"/>
</dbReference>
<evidence type="ECO:0000256" key="3">
    <source>
        <dbReference type="PROSITE-ProRule" id="PRU00221"/>
    </source>
</evidence>
<feature type="domain" description="BEACH-type PH" evidence="6">
    <location>
        <begin position="1339"/>
        <end position="1461"/>
    </location>
</feature>
<keyword evidence="2" id="KW-0677">Repeat</keyword>
<evidence type="ECO:0000313" key="7">
    <source>
        <dbReference type="EMBL" id="KIL60535.1"/>
    </source>
</evidence>
<protein>
    <recommendedName>
        <fullName evidence="9">Beach-domain-containing protein</fullName>
    </recommendedName>
</protein>
<dbReference type="Gene3D" id="2.30.29.30">
    <property type="entry name" value="Pleckstrin-homology domain (PH domain)/Phosphotyrosine-binding domain (PTB)"/>
    <property type="match status" value="1"/>
</dbReference>
<dbReference type="SUPFAM" id="SSF50729">
    <property type="entry name" value="PH domain-like"/>
    <property type="match status" value="1"/>
</dbReference>
<evidence type="ECO:0000256" key="4">
    <source>
        <dbReference type="SAM" id="MobiDB-lite"/>
    </source>
</evidence>
<evidence type="ECO:0000259" key="5">
    <source>
        <dbReference type="PROSITE" id="PS50197"/>
    </source>
</evidence>
<dbReference type="PANTHER" id="PTHR46108">
    <property type="entry name" value="BLUE CHEESE"/>
    <property type="match status" value="1"/>
</dbReference>
<dbReference type="InterPro" id="IPR013320">
    <property type="entry name" value="ConA-like_dom_sf"/>
</dbReference>
<dbReference type="PROSITE" id="PS50082">
    <property type="entry name" value="WD_REPEATS_2"/>
    <property type="match status" value="1"/>
</dbReference>
<feature type="repeat" description="WD" evidence="3">
    <location>
        <begin position="1916"/>
        <end position="1957"/>
    </location>
</feature>
<dbReference type="InterPro" id="IPR019775">
    <property type="entry name" value="WD40_repeat_CS"/>
</dbReference>
<dbReference type="SUPFAM" id="SSF49899">
    <property type="entry name" value="Concanavalin A-like lectins/glucanases"/>
    <property type="match status" value="1"/>
</dbReference>
<dbReference type="InterPro" id="IPR023362">
    <property type="entry name" value="PH-BEACH_dom"/>
</dbReference>
<dbReference type="PROSITE" id="PS50197">
    <property type="entry name" value="BEACH"/>
    <property type="match status" value="1"/>
</dbReference>
<dbReference type="Pfam" id="PF02138">
    <property type="entry name" value="Beach"/>
    <property type="match status" value="1"/>
</dbReference>
<dbReference type="PROSITE" id="PS50294">
    <property type="entry name" value="WD_REPEATS_REGION"/>
    <property type="match status" value="1"/>
</dbReference>
<dbReference type="EMBL" id="KN818297">
    <property type="protein sequence ID" value="KIL60535.1"/>
    <property type="molecule type" value="Genomic_DNA"/>
</dbReference>
<dbReference type="OrthoDB" id="26681at2759"/>
<dbReference type="STRING" id="946122.A0A0C2SCA9"/>
<evidence type="ECO:0000259" key="6">
    <source>
        <dbReference type="PROSITE" id="PS51783"/>
    </source>
</evidence>
<evidence type="ECO:0000313" key="8">
    <source>
        <dbReference type="Proteomes" id="UP000054549"/>
    </source>
</evidence>
<dbReference type="Gene3D" id="1.10.1540.10">
    <property type="entry name" value="BEACH domain"/>
    <property type="match status" value="1"/>
</dbReference>
<reference evidence="7 8" key="1">
    <citation type="submission" date="2014-04" db="EMBL/GenBank/DDBJ databases">
        <title>Evolutionary Origins and Diversification of the Mycorrhizal Mutualists.</title>
        <authorList>
            <consortium name="DOE Joint Genome Institute"/>
            <consortium name="Mycorrhizal Genomics Consortium"/>
            <person name="Kohler A."/>
            <person name="Kuo A."/>
            <person name="Nagy L.G."/>
            <person name="Floudas D."/>
            <person name="Copeland A."/>
            <person name="Barry K.W."/>
            <person name="Cichocki N."/>
            <person name="Veneault-Fourrey C."/>
            <person name="LaButti K."/>
            <person name="Lindquist E.A."/>
            <person name="Lipzen A."/>
            <person name="Lundell T."/>
            <person name="Morin E."/>
            <person name="Murat C."/>
            <person name="Riley R."/>
            <person name="Ohm R."/>
            <person name="Sun H."/>
            <person name="Tunlid A."/>
            <person name="Henrissat B."/>
            <person name="Grigoriev I.V."/>
            <person name="Hibbett D.S."/>
            <person name="Martin F."/>
        </authorList>
    </citation>
    <scope>NUCLEOTIDE SEQUENCE [LARGE SCALE GENOMIC DNA]</scope>
    <source>
        <strain evidence="7 8">Koide BX008</strain>
    </source>
</reference>
<dbReference type="SMART" id="SM01026">
    <property type="entry name" value="Beach"/>
    <property type="match status" value="1"/>
</dbReference>
<dbReference type="InterPro" id="IPR036372">
    <property type="entry name" value="BEACH_dom_sf"/>
</dbReference>
<dbReference type="InterPro" id="IPR011993">
    <property type="entry name" value="PH-like_dom_sf"/>
</dbReference>
<dbReference type="InterPro" id="IPR056252">
    <property type="entry name" value="Alfy-like_Arm-like"/>
</dbReference>
<feature type="compositionally biased region" description="Polar residues" evidence="4">
    <location>
        <begin position="1287"/>
        <end position="1301"/>
    </location>
</feature>
<dbReference type="Pfam" id="PF14844">
    <property type="entry name" value="PH_BEACH"/>
    <property type="match status" value="1"/>
</dbReference>
<gene>
    <name evidence="7" type="ORF">M378DRAFT_110120</name>
</gene>
<dbReference type="SMART" id="SM00320">
    <property type="entry name" value="WD40"/>
    <property type="match status" value="4"/>
</dbReference>
<dbReference type="InterPro" id="IPR000409">
    <property type="entry name" value="BEACH_dom"/>
</dbReference>